<keyword evidence="3" id="KW-1185">Reference proteome</keyword>
<dbReference type="STRING" id="106004.A0A1Y2DL54"/>
<proteinExistence type="predicted"/>
<dbReference type="EMBL" id="MCGR01000075">
    <property type="protein sequence ID" value="ORY59899.1"/>
    <property type="molecule type" value="Genomic_DNA"/>
</dbReference>
<gene>
    <name evidence="2" type="ORF">BCR35DRAFT_295681</name>
</gene>
<evidence type="ECO:0000313" key="2">
    <source>
        <dbReference type="EMBL" id="ORY59899.1"/>
    </source>
</evidence>
<organism evidence="2 3">
    <name type="scientific">Leucosporidium creatinivorum</name>
    <dbReference type="NCBI Taxonomy" id="106004"/>
    <lineage>
        <taxon>Eukaryota</taxon>
        <taxon>Fungi</taxon>
        <taxon>Dikarya</taxon>
        <taxon>Basidiomycota</taxon>
        <taxon>Pucciniomycotina</taxon>
        <taxon>Microbotryomycetes</taxon>
        <taxon>Leucosporidiales</taxon>
        <taxon>Leucosporidium</taxon>
    </lineage>
</organism>
<dbReference type="InterPro" id="IPR036563">
    <property type="entry name" value="MoaE_sf"/>
</dbReference>
<accession>A0A1Y2DL54</accession>
<reference evidence="2 3" key="1">
    <citation type="submission" date="2016-07" db="EMBL/GenBank/DDBJ databases">
        <title>Pervasive Adenine N6-methylation of Active Genes in Fungi.</title>
        <authorList>
            <consortium name="DOE Joint Genome Institute"/>
            <person name="Mondo S.J."/>
            <person name="Dannebaum R.O."/>
            <person name="Kuo R.C."/>
            <person name="Labutti K."/>
            <person name="Haridas S."/>
            <person name="Kuo A."/>
            <person name="Salamov A."/>
            <person name="Ahrendt S.R."/>
            <person name="Lipzen A."/>
            <person name="Sullivan W."/>
            <person name="Andreopoulos W.B."/>
            <person name="Clum A."/>
            <person name="Lindquist E."/>
            <person name="Daum C."/>
            <person name="Ramamoorthy G.K."/>
            <person name="Gryganskyi A."/>
            <person name="Culley D."/>
            <person name="Magnuson J.K."/>
            <person name="James T.Y."/>
            <person name="O'Malley M.A."/>
            <person name="Stajich J.E."/>
            <person name="Spatafora J.W."/>
            <person name="Visel A."/>
            <person name="Grigoriev I.V."/>
        </authorList>
    </citation>
    <scope>NUCLEOTIDE SEQUENCE [LARGE SCALE GENOMIC DNA]</scope>
    <source>
        <strain evidence="2 3">62-1032</strain>
    </source>
</reference>
<feature type="region of interest" description="Disordered" evidence="1">
    <location>
        <begin position="173"/>
        <end position="210"/>
    </location>
</feature>
<dbReference type="SUPFAM" id="SSF54690">
    <property type="entry name" value="Molybdopterin synthase subunit MoaE"/>
    <property type="match status" value="1"/>
</dbReference>
<dbReference type="Proteomes" id="UP000193467">
    <property type="component" value="Unassembled WGS sequence"/>
</dbReference>
<dbReference type="GO" id="GO:0006777">
    <property type="term" value="P:Mo-molybdopterin cofactor biosynthetic process"/>
    <property type="evidence" value="ECO:0007669"/>
    <property type="project" value="InterPro"/>
</dbReference>
<dbReference type="CDD" id="cd00756">
    <property type="entry name" value="MoaE"/>
    <property type="match status" value="1"/>
</dbReference>
<protein>
    <submittedName>
        <fullName evidence="2">Molybdopterin biosynthesis MoaE</fullName>
    </submittedName>
</protein>
<comment type="caution">
    <text evidence="2">The sequence shown here is derived from an EMBL/GenBank/DDBJ whole genome shotgun (WGS) entry which is preliminary data.</text>
</comment>
<dbReference type="InParanoid" id="A0A1Y2DL54"/>
<dbReference type="PANTHER" id="PTHR23404">
    <property type="entry name" value="MOLYBDOPTERIN SYNTHASE RELATED"/>
    <property type="match status" value="1"/>
</dbReference>
<feature type="compositionally biased region" description="Basic and acidic residues" evidence="1">
    <location>
        <begin position="185"/>
        <end position="198"/>
    </location>
</feature>
<dbReference type="InterPro" id="IPR003448">
    <property type="entry name" value="Mopterin_biosynth_MoaE"/>
</dbReference>
<dbReference type="Gene3D" id="3.90.1170.40">
    <property type="entry name" value="Molybdopterin biosynthesis MoaE subunit"/>
    <property type="match status" value="1"/>
</dbReference>
<dbReference type="Pfam" id="PF02391">
    <property type="entry name" value="MoaE"/>
    <property type="match status" value="1"/>
</dbReference>
<dbReference type="OrthoDB" id="5531344at2759"/>
<name>A0A1Y2DL54_9BASI</name>
<dbReference type="AlphaFoldDB" id="A0A1Y2DL54"/>
<sequence>MSTRPAPAITTTVHGDVGVLTYEPLDPAAIEASVRSTKAGAVVSFVGYTRDEFQGKRVTHLDYECYIPLALKTLHQVLLEARQLPSPAPTSSACFGHSHAPHSSSSSTIDLISITAHHLLGPSPPLTPSIVISVASPHRKEAFVACEWVLEEVKKRVQVWKREWYADGTKFEGRDGEGVEGFGGRAREEKEGSSKWKENFPPSAREIQEE</sequence>
<evidence type="ECO:0000256" key="1">
    <source>
        <dbReference type="SAM" id="MobiDB-lite"/>
    </source>
</evidence>
<evidence type="ECO:0000313" key="3">
    <source>
        <dbReference type="Proteomes" id="UP000193467"/>
    </source>
</evidence>